<dbReference type="GO" id="GO:0005789">
    <property type="term" value="C:endoplasmic reticulum membrane"/>
    <property type="evidence" value="ECO:0007669"/>
    <property type="project" value="UniProtKB-SubCell"/>
</dbReference>
<dbReference type="CDD" id="cd04188">
    <property type="entry name" value="DPG_synthase"/>
    <property type="match status" value="1"/>
</dbReference>
<keyword evidence="11" id="KW-0472">Membrane</keyword>
<evidence type="ECO:0000256" key="3">
    <source>
        <dbReference type="ARBA" id="ARBA00006739"/>
    </source>
</evidence>
<evidence type="ECO:0000256" key="12">
    <source>
        <dbReference type="ARBA" id="ARBA00045097"/>
    </source>
</evidence>
<comment type="pathway">
    <text evidence="2">Protein modification; protein glycosylation.</text>
</comment>
<gene>
    <name evidence="14" type="primary">wol_1</name>
    <name evidence="14" type="ORF">AVEN_51136_1</name>
</gene>
<comment type="catalytic activity">
    <reaction evidence="12">
        <text>a di-trans,poly-cis-dolichyl phosphate + UDP-alpha-D-glucose = a di-trans,poly-cis-dolichyl beta-D-glucosyl phosphate + UDP</text>
        <dbReference type="Rhea" id="RHEA:15401"/>
        <dbReference type="Rhea" id="RHEA-COMP:19498"/>
        <dbReference type="Rhea" id="RHEA-COMP:19502"/>
        <dbReference type="ChEBI" id="CHEBI:57525"/>
        <dbReference type="ChEBI" id="CHEBI:57683"/>
        <dbReference type="ChEBI" id="CHEBI:58223"/>
        <dbReference type="ChEBI" id="CHEBI:58885"/>
        <dbReference type="EC" id="2.4.1.117"/>
    </reaction>
    <physiologicalReaction direction="left-to-right" evidence="12">
        <dbReference type="Rhea" id="RHEA:15402"/>
    </physiologicalReaction>
</comment>
<evidence type="ECO:0000256" key="8">
    <source>
        <dbReference type="ARBA" id="ARBA00022824"/>
    </source>
</evidence>
<evidence type="ECO:0000313" key="15">
    <source>
        <dbReference type="Proteomes" id="UP000499080"/>
    </source>
</evidence>
<keyword evidence="10" id="KW-1133">Transmembrane helix</keyword>
<proteinExistence type="inferred from homology"/>
<dbReference type="GO" id="GO:0006487">
    <property type="term" value="P:protein N-linked glycosylation"/>
    <property type="evidence" value="ECO:0007669"/>
    <property type="project" value="TreeGrafter"/>
</dbReference>
<dbReference type="EMBL" id="BGPR01129060">
    <property type="protein sequence ID" value="GBN41167.1"/>
    <property type="molecule type" value="Genomic_DNA"/>
</dbReference>
<evidence type="ECO:0000313" key="14">
    <source>
        <dbReference type="EMBL" id="GBN41167.1"/>
    </source>
</evidence>
<evidence type="ECO:0000256" key="10">
    <source>
        <dbReference type="ARBA" id="ARBA00022989"/>
    </source>
</evidence>
<keyword evidence="5" id="KW-0328">Glycosyltransferase</keyword>
<evidence type="ECO:0000256" key="4">
    <source>
        <dbReference type="ARBA" id="ARBA00012583"/>
    </source>
</evidence>
<dbReference type="Pfam" id="PF00535">
    <property type="entry name" value="Glycos_transf_2"/>
    <property type="match status" value="1"/>
</dbReference>
<dbReference type="PANTHER" id="PTHR10859">
    <property type="entry name" value="GLYCOSYL TRANSFERASE"/>
    <property type="match status" value="1"/>
</dbReference>
<comment type="subcellular location">
    <subcellularLocation>
        <location evidence="1">Endoplasmic reticulum membrane</location>
        <topology evidence="1">Single-pass membrane protein</topology>
    </subcellularLocation>
</comment>
<dbReference type="SUPFAM" id="SSF53448">
    <property type="entry name" value="Nucleotide-diphospho-sugar transferases"/>
    <property type="match status" value="1"/>
</dbReference>
<dbReference type="EC" id="2.4.1.117" evidence="4"/>
<name>A0A4Y2NT23_ARAVE</name>
<accession>A0A4Y2NT23</accession>
<keyword evidence="15" id="KW-1185">Reference proteome</keyword>
<dbReference type="OrthoDB" id="3784at2759"/>
<evidence type="ECO:0000256" key="7">
    <source>
        <dbReference type="ARBA" id="ARBA00022692"/>
    </source>
</evidence>
<evidence type="ECO:0000256" key="1">
    <source>
        <dbReference type="ARBA" id="ARBA00004389"/>
    </source>
</evidence>
<dbReference type="AlphaFoldDB" id="A0A4Y2NT23"/>
<keyword evidence="8" id="KW-0256">Endoplasmic reticulum</keyword>
<dbReference type="Gene3D" id="3.90.550.10">
    <property type="entry name" value="Spore Coat Polysaccharide Biosynthesis Protein SpsA, Chain A"/>
    <property type="match status" value="2"/>
</dbReference>
<dbReference type="InterPro" id="IPR001173">
    <property type="entry name" value="Glyco_trans_2-like"/>
</dbReference>
<dbReference type="PANTHER" id="PTHR10859:SF91">
    <property type="entry name" value="DOLICHYL-PHOSPHATE BETA-GLUCOSYLTRANSFERASE"/>
    <property type="match status" value="1"/>
</dbReference>
<organism evidence="14 15">
    <name type="scientific">Araneus ventricosus</name>
    <name type="common">Orbweaver spider</name>
    <name type="synonym">Epeira ventricosa</name>
    <dbReference type="NCBI Taxonomy" id="182803"/>
    <lineage>
        <taxon>Eukaryota</taxon>
        <taxon>Metazoa</taxon>
        <taxon>Ecdysozoa</taxon>
        <taxon>Arthropoda</taxon>
        <taxon>Chelicerata</taxon>
        <taxon>Arachnida</taxon>
        <taxon>Araneae</taxon>
        <taxon>Araneomorphae</taxon>
        <taxon>Entelegynae</taxon>
        <taxon>Araneoidea</taxon>
        <taxon>Araneidae</taxon>
        <taxon>Araneus</taxon>
    </lineage>
</organism>
<evidence type="ECO:0000259" key="13">
    <source>
        <dbReference type="Pfam" id="PF00535"/>
    </source>
</evidence>
<dbReference type="GO" id="GO:0004581">
    <property type="term" value="F:dolichyl-phosphate beta-glucosyltransferase activity"/>
    <property type="evidence" value="ECO:0007669"/>
    <property type="project" value="UniProtKB-EC"/>
</dbReference>
<keyword evidence="9" id="KW-0735">Signal-anchor</keyword>
<feature type="domain" description="Glycosyltransferase 2-like" evidence="13">
    <location>
        <begin position="19"/>
        <end position="65"/>
    </location>
</feature>
<evidence type="ECO:0000256" key="6">
    <source>
        <dbReference type="ARBA" id="ARBA00022679"/>
    </source>
</evidence>
<evidence type="ECO:0000256" key="9">
    <source>
        <dbReference type="ARBA" id="ARBA00022968"/>
    </source>
</evidence>
<evidence type="ECO:0000256" key="2">
    <source>
        <dbReference type="ARBA" id="ARBA00004922"/>
    </source>
</evidence>
<reference evidence="14 15" key="1">
    <citation type="journal article" date="2019" name="Sci. Rep.">
        <title>Orb-weaving spider Araneus ventricosus genome elucidates the spidroin gene catalogue.</title>
        <authorList>
            <person name="Kono N."/>
            <person name="Nakamura H."/>
            <person name="Ohtoshi R."/>
            <person name="Moran D.A.P."/>
            <person name="Shinohara A."/>
            <person name="Yoshida Y."/>
            <person name="Fujiwara M."/>
            <person name="Mori M."/>
            <person name="Tomita M."/>
            <person name="Arakawa K."/>
        </authorList>
    </citation>
    <scope>NUCLEOTIDE SEQUENCE [LARGE SCALE GENOMIC DNA]</scope>
</reference>
<keyword evidence="6 14" id="KW-0808">Transferase</keyword>
<evidence type="ECO:0000256" key="5">
    <source>
        <dbReference type="ARBA" id="ARBA00022676"/>
    </source>
</evidence>
<comment type="caution">
    <text evidence="14">The sequence shown here is derived from an EMBL/GenBank/DDBJ whole genome shotgun (WGS) entry which is preliminary data.</text>
</comment>
<protein>
    <recommendedName>
        <fullName evidence="4">dolichyl-phosphate beta-glucosyltransferase</fullName>
        <ecNumber evidence="4">2.4.1.117</ecNumber>
    </recommendedName>
</protein>
<dbReference type="InterPro" id="IPR035518">
    <property type="entry name" value="DPG_synthase"/>
</dbReference>
<dbReference type="InterPro" id="IPR029044">
    <property type="entry name" value="Nucleotide-diphossugar_trans"/>
</dbReference>
<dbReference type="Proteomes" id="UP000499080">
    <property type="component" value="Unassembled WGS sequence"/>
</dbReference>
<sequence>MLDECLEYLESRYAENVNFSYEVIIVDDGSSDGATNVALDYVTKLGSEKVRVLTVLKNRGKGGAVTGLFWYPRVGWKTSLFPQVNNGKSDVSQPNRGYQNRPLRLGMLSARGKLLLFADANGATKFSDIEKLEEEMHVLSKTEINAVVIGSRAHLDKEATATRSLFRTILMYAFHFLVWLLAVRTVQDTQCGLKMFTREAASSLFYALHVERWAFDVELLYLAEKKKMPIKEVAVNWTEIEGSKLVPFWS</sequence>
<comment type="similarity">
    <text evidence="3">Belongs to the glycosyltransferase 2 family.</text>
</comment>
<evidence type="ECO:0000256" key="11">
    <source>
        <dbReference type="ARBA" id="ARBA00023136"/>
    </source>
</evidence>
<keyword evidence="7" id="KW-0812">Transmembrane</keyword>